<organism evidence="1">
    <name type="scientific">Kuenenia stuttgartiensis</name>
    <dbReference type="NCBI Taxonomy" id="174633"/>
    <lineage>
        <taxon>Bacteria</taxon>
        <taxon>Pseudomonadati</taxon>
        <taxon>Planctomycetota</taxon>
        <taxon>Candidatus Brocadiia</taxon>
        <taxon>Candidatus Brocadiales</taxon>
        <taxon>Candidatus Brocadiaceae</taxon>
        <taxon>Candidatus Kuenenia</taxon>
    </lineage>
</organism>
<evidence type="ECO:0000313" key="1">
    <source>
        <dbReference type="EMBL" id="CAJ74614.1"/>
    </source>
</evidence>
<dbReference type="AlphaFoldDB" id="Q1Q3M4"/>
<proteinExistence type="predicted"/>
<accession>Q1Q3M4</accession>
<protein>
    <submittedName>
        <fullName evidence="1">Uncharacterized protein</fullName>
    </submittedName>
</protein>
<sequence>MEGTVQGNSIKTSYRISGGGSTVKLTCKFKMNGTSSGSGSVNMKVSGNLSCKLRAKMELEPASNKYSKSRYELISIDNDFSKYILADGSLPDIIRELETLIMNTTEESNINMR</sequence>
<dbReference type="EMBL" id="CT573071">
    <property type="protein sequence ID" value="CAJ74614.1"/>
    <property type="molecule type" value="Genomic_DNA"/>
</dbReference>
<name>Q1Q3M4_KUEST</name>
<gene>
    <name evidence="1" type="ORF">kuste3851</name>
</gene>
<reference evidence="1" key="1">
    <citation type="journal article" date="2006" name="Nature">
        <title>Deciphering the evolution and metabolism of an anammox bacterium from a community genome.</title>
        <authorList>
            <person name="Strous M."/>
            <person name="Pelletier E."/>
            <person name="Mangenot S."/>
            <person name="Rattei T."/>
            <person name="Lehner A."/>
            <person name="Taylor M.W."/>
            <person name="Horn M."/>
            <person name="Daims H."/>
            <person name="Bartol-Mavel D."/>
            <person name="Wincker P."/>
            <person name="Barbe V."/>
            <person name="Fonknechten N."/>
            <person name="Vallenet D."/>
            <person name="Segurens B."/>
            <person name="Schenowitz-Truong C."/>
            <person name="Medigue C."/>
            <person name="Collingro A."/>
            <person name="Snel B."/>
            <person name="Dutilh B.E."/>
            <person name="OpDenCamp H.J.M."/>
            <person name="vanDerDrift C."/>
            <person name="Cirpus I."/>
            <person name="vanDePas-Schoonen K.T."/>
            <person name="Harhangi H.R."/>
            <person name="vanNiftrik L."/>
            <person name="Schmid M."/>
            <person name="Keltjens J."/>
            <person name="vanDeVossenberg J."/>
            <person name="Kartal B."/>
            <person name="Meier H."/>
            <person name="Frishman D."/>
            <person name="Huynen M.A."/>
            <person name="Mewes H."/>
            <person name="Weissenbach J."/>
            <person name="Jetten M.S.M."/>
            <person name="Wagner M."/>
            <person name="LePaslier D."/>
        </authorList>
    </citation>
    <scope>NUCLEOTIDE SEQUENCE</scope>
</reference>
<reference evidence="1" key="2">
    <citation type="submission" date="2006-01" db="EMBL/GenBank/DDBJ databases">
        <authorList>
            <person name="Genoscope"/>
        </authorList>
    </citation>
    <scope>NUCLEOTIDE SEQUENCE</scope>
</reference>